<keyword evidence="6" id="KW-0449">Lipoprotein</keyword>
<evidence type="ECO:0000313" key="9">
    <source>
        <dbReference type="EMBL" id="TCT25193.1"/>
    </source>
</evidence>
<protein>
    <recommendedName>
        <fullName evidence="11">Lipoprotein</fullName>
    </recommendedName>
</protein>
<dbReference type="NCBIfam" id="NF047847">
    <property type="entry name" value="SS_mature_LptM"/>
    <property type="match status" value="1"/>
</dbReference>
<name>A0A4V2V2I1_9GAMM</name>
<evidence type="ECO:0000256" key="3">
    <source>
        <dbReference type="ARBA" id="ARBA00023136"/>
    </source>
</evidence>
<evidence type="ECO:0000256" key="8">
    <source>
        <dbReference type="SAM" id="SignalP"/>
    </source>
</evidence>
<keyword evidence="5" id="KW-0998">Cell outer membrane</keyword>
<evidence type="ECO:0000256" key="4">
    <source>
        <dbReference type="ARBA" id="ARBA00023139"/>
    </source>
</evidence>
<dbReference type="Proteomes" id="UP000295414">
    <property type="component" value="Unassembled WGS sequence"/>
</dbReference>
<comment type="subcellular location">
    <subcellularLocation>
        <location evidence="1">Cell outer membrane</location>
        <topology evidence="1">Lipid-anchor</topology>
    </subcellularLocation>
</comment>
<dbReference type="PROSITE" id="PS51257">
    <property type="entry name" value="PROKAR_LIPOPROTEIN"/>
    <property type="match status" value="1"/>
</dbReference>
<keyword evidence="3" id="KW-0472">Membrane</keyword>
<feature type="chain" id="PRO_5020876804" description="Lipoprotein" evidence="8">
    <location>
        <begin position="17"/>
        <end position="48"/>
    </location>
</feature>
<evidence type="ECO:0000256" key="2">
    <source>
        <dbReference type="ARBA" id="ARBA00022729"/>
    </source>
</evidence>
<proteinExistence type="predicted"/>
<organism evidence="9 10">
    <name type="scientific">Thermomonas haemolytica</name>
    <dbReference type="NCBI Taxonomy" id="141949"/>
    <lineage>
        <taxon>Bacteria</taxon>
        <taxon>Pseudomonadati</taxon>
        <taxon>Pseudomonadota</taxon>
        <taxon>Gammaproteobacteria</taxon>
        <taxon>Lysobacterales</taxon>
        <taxon>Lysobacteraceae</taxon>
        <taxon>Thermomonas</taxon>
    </lineage>
</organism>
<evidence type="ECO:0000256" key="1">
    <source>
        <dbReference type="ARBA" id="ARBA00004459"/>
    </source>
</evidence>
<evidence type="ECO:0000256" key="7">
    <source>
        <dbReference type="SAM" id="MobiDB-lite"/>
    </source>
</evidence>
<keyword evidence="10" id="KW-1185">Reference proteome</keyword>
<feature type="region of interest" description="Disordered" evidence="7">
    <location>
        <begin position="27"/>
        <end position="48"/>
    </location>
</feature>
<accession>A0A4V2V2I1</accession>
<reference evidence="9 10" key="1">
    <citation type="submission" date="2019-03" db="EMBL/GenBank/DDBJ databases">
        <title>Genomic Encyclopedia of Type Strains, Phase IV (KMG-IV): sequencing the most valuable type-strain genomes for metagenomic binning, comparative biology and taxonomic classification.</title>
        <authorList>
            <person name="Goeker M."/>
        </authorList>
    </citation>
    <scope>NUCLEOTIDE SEQUENCE [LARGE SCALE GENOMIC DNA]</scope>
    <source>
        <strain evidence="9 10">DSM 13605</strain>
    </source>
</reference>
<evidence type="ECO:0000256" key="6">
    <source>
        <dbReference type="ARBA" id="ARBA00023288"/>
    </source>
</evidence>
<dbReference type="EMBL" id="SMAP01000002">
    <property type="protein sequence ID" value="TCT25193.1"/>
    <property type="molecule type" value="Genomic_DNA"/>
</dbReference>
<evidence type="ECO:0000256" key="5">
    <source>
        <dbReference type="ARBA" id="ARBA00023237"/>
    </source>
</evidence>
<evidence type="ECO:0000313" key="10">
    <source>
        <dbReference type="Proteomes" id="UP000295414"/>
    </source>
</evidence>
<sequence length="48" mass="4815">MIRRLALLLLSSCLLAACGNKGALVLPDKPAPAAPPATPAQDPPPVQG</sequence>
<keyword evidence="4" id="KW-0564">Palmitate</keyword>
<comment type="caution">
    <text evidence="9">The sequence shown here is derived from an EMBL/GenBank/DDBJ whole genome shotgun (WGS) entry which is preliminary data.</text>
</comment>
<dbReference type="AlphaFoldDB" id="A0A4V2V2I1"/>
<dbReference type="RefSeq" id="WP_165921012.1">
    <property type="nucleotide sequence ID" value="NZ_MSZW01000002.1"/>
</dbReference>
<keyword evidence="2 8" id="KW-0732">Signal</keyword>
<feature type="signal peptide" evidence="8">
    <location>
        <begin position="1"/>
        <end position="16"/>
    </location>
</feature>
<feature type="compositionally biased region" description="Pro residues" evidence="7">
    <location>
        <begin position="29"/>
        <end position="48"/>
    </location>
</feature>
<gene>
    <name evidence="9" type="ORF">EDC34_10281</name>
</gene>
<dbReference type="InterPro" id="IPR032831">
    <property type="entry name" value="LptM_cons"/>
</dbReference>
<evidence type="ECO:0008006" key="11">
    <source>
        <dbReference type="Google" id="ProtNLM"/>
    </source>
</evidence>